<dbReference type="PANTHER" id="PTHR30024:SF47">
    <property type="entry name" value="TAURINE-BINDING PERIPLASMIC PROTEIN"/>
    <property type="match status" value="1"/>
</dbReference>
<proteinExistence type="inferred from homology"/>
<dbReference type="Proteomes" id="UP001596039">
    <property type="component" value="Unassembled WGS sequence"/>
</dbReference>
<dbReference type="NCBIfam" id="TIGR01728">
    <property type="entry name" value="SsuA_fam"/>
    <property type="match status" value="1"/>
</dbReference>
<keyword evidence="4 5" id="KW-0732">Signal</keyword>
<dbReference type="PANTHER" id="PTHR30024">
    <property type="entry name" value="ALIPHATIC SULFONATES-BINDING PROTEIN-RELATED"/>
    <property type="match status" value="1"/>
</dbReference>
<evidence type="ECO:0000313" key="7">
    <source>
        <dbReference type="EMBL" id="MFC5502986.1"/>
    </source>
</evidence>
<comment type="subcellular location">
    <subcellularLocation>
        <location evidence="1">Periplasm</location>
    </subcellularLocation>
</comment>
<feature type="signal peptide" evidence="5">
    <location>
        <begin position="1"/>
        <end position="18"/>
    </location>
</feature>
<evidence type="ECO:0000256" key="5">
    <source>
        <dbReference type="SAM" id="SignalP"/>
    </source>
</evidence>
<comment type="similarity">
    <text evidence="2">Belongs to the bacterial solute-binding protein SsuA/TauA family.</text>
</comment>
<dbReference type="SUPFAM" id="SSF53850">
    <property type="entry name" value="Periplasmic binding protein-like II"/>
    <property type="match status" value="1"/>
</dbReference>
<dbReference type="SMART" id="SM00062">
    <property type="entry name" value="PBPb"/>
    <property type="match status" value="1"/>
</dbReference>
<dbReference type="Pfam" id="PF09084">
    <property type="entry name" value="NMT1"/>
    <property type="match status" value="1"/>
</dbReference>
<evidence type="ECO:0000256" key="4">
    <source>
        <dbReference type="ARBA" id="ARBA00022729"/>
    </source>
</evidence>
<sequence length="330" mass="34869">MIATIAAAATAISGCAQSSTPSASSTAEIPTIEFGYIGDFNGSYALAVADKLGLWSKYGVKIDPKVFTNGPLQIQAMQTGDIDTGSIGPGALWMAAAGQAKVISINGLGLADRVVALPGKGISSIKDLRGKKVAVPQGTSGDMILQLALKRAHMTEADIQPVNMDPSTVVSALSAGQVDAAAIWYPLVDTIKKAQPGLIELASDKEFYPKNTFPGTIVASNHFAATNKPALVKLLKVLQAANDYWLTHKEQTIKLTAEYLKIPEATVKSNAENIMYPTTAELVTQSKDGTSAKWLSDLASIFVGMGKLGKAKDIKDWYLSELWPEAAASR</sequence>
<dbReference type="InterPro" id="IPR001638">
    <property type="entry name" value="Solute-binding_3/MltF_N"/>
</dbReference>
<reference evidence="8" key="1">
    <citation type="journal article" date="2019" name="Int. J. Syst. Evol. Microbiol.">
        <title>The Global Catalogue of Microorganisms (GCM) 10K type strain sequencing project: providing services to taxonomists for standard genome sequencing and annotation.</title>
        <authorList>
            <consortium name="The Broad Institute Genomics Platform"/>
            <consortium name="The Broad Institute Genome Sequencing Center for Infectious Disease"/>
            <person name="Wu L."/>
            <person name="Ma J."/>
        </authorList>
    </citation>
    <scope>NUCLEOTIDE SEQUENCE [LARGE SCALE GENOMIC DNA]</scope>
    <source>
        <strain evidence="8">CGMCC 4.6997</strain>
    </source>
</reference>
<evidence type="ECO:0000259" key="6">
    <source>
        <dbReference type="SMART" id="SM00062"/>
    </source>
</evidence>
<evidence type="ECO:0000256" key="2">
    <source>
        <dbReference type="ARBA" id="ARBA00010742"/>
    </source>
</evidence>
<gene>
    <name evidence="7" type="ORF">ACFPJ4_12115</name>
</gene>
<dbReference type="EMBL" id="JBHSMG010000003">
    <property type="protein sequence ID" value="MFC5502986.1"/>
    <property type="molecule type" value="Genomic_DNA"/>
</dbReference>
<feature type="domain" description="Solute-binding protein family 3/N-terminal" evidence="6">
    <location>
        <begin position="31"/>
        <end position="249"/>
    </location>
</feature>
<dbReference type="Gene3D" id="3.40.190.10">
    <property type="entry name" value="Periplasmic binding protein-like II"/>
    <property type="match status" value="2"/>
</dbReference>
<name>A0ABW0NRB3_9MICO</name>
<dbReference type="RefSeq" id="WP_386740702.1">
    <property type="nucleotide sequence ID" value="NZ_JBHSMG010000003.1"/>
</dbReference>
<keyword evidence="3" id="KW-0813">Transport</keyword>
<evidence type="ECO:0000313" key="8">
    <source>
        <dbReference type="Proteomes" id="UP001596039"/>
    </source>
</evidence>
<dbReference type="InterPro" id="IPR010067">
    <property type="entry name" value="ABC_SsuA_sub-bd"/>
</dbReference>
<feature type="chain" id="PRO_5045849934" evidence="5">
    <location>
        <begin position="19"/>
        <end position="330"/>
    </location>
</feature>
<keyword evidence="8" id="KW-1185">Reference proteome</keyword>
<dbReference type="InterPro" id="IPR015168">
    <property type="entry name" value="SsuA/THI5"/>
</dbReference>
<accession>A0ABW0NRB3</accession>
<evidence type="ECO:0000256" key="3">
    <source>
        <dbReference type="ARBA" id="ARBA00022448"/>
    </source>
</evidence>
<comment type="caution">
    <text evidence="7">The sequence shown here is derived from an EMBL/GenBank/DDBJ whole genome shotgun (WGS) entry which is preliminary data.</text>
</comment>
<protein>
    <submittedName>
        <fullName evidence="7">Aliphatic sulfonate ABC transporter substrate-binding protein</fullName>
    </submittedName>
</protein>
<organism evidence="7 8">
    <name type="scientific">Lysinimonas soli</name>
    <dbReference type="NCBI Taxonomy" id="1074233"/>
    <lineage>
        <taxon>Bacteria</taxon>
        <taxon>Bacillati</taxon>
        <taxon>Actinomycetota</taxon>
        <taxon>Actinomycetes</taxon>
        <taxon>Micrococcales</taxon>
        <taxon>Microbacteriaceae</taxon>
        <taxon>Lysinimonas</taxon>
    </lineage>
</organism>
<evidence type="ECO:0000256" key="1">
    <source>
        <dbReference type="ARBA" id="ARBA00004418"/>
    </source>
</evidence>